<protein>
    <recommendedName>
        <fullName evidence="9">2-hydroxyacid dehydrogenase</fullName>
    </recommendedName>
</protein>
<dbReference type="Pfam" id="PF00389">
    <property type="entry name" value="2-Hacid_dh"/>
    <property type="match status" value="1"/>
</dbReference>
<evidence type="ECO:0000256" key="2">
    <source>
        <dbReference type="ARBA" id="ARBA00023002"/>
    </source>
</evidence>
<dbReference type="PROSITE" id="PS00671">
    <property type="entry name" value="D_2_HYDROXYACID_DH_3"/>
    <property type="match status" value="1"/>
</dbReference>
<evidence type="ECO:0008006" key="9">
    <source>
        <dbReference type="Google" id="ProtNLM"/>
    </source>
</evidence>
<dbReference type="AlphaFoldDB" id="A0A165ELZ4"/>
<evidence type="ECO:0000259" key="6">
    <source>
        <dbReference type="Pfam" id="PF02826"/>
    </source>
</evidence>
<dbReference type="GO" id="GO:0005829">
    <property type="term" value="C:cytosol"/>
    <property type="evidence" value="ECO:0007669"/>
    <property type="project" value="TreeGrafter"/>
</dbReference>
<dbReference type="SUPFAM" id="SSF52283">
    <property type="entry name" value="Formate/glycerate dehydrogenase catalytic domain-like"/>
    <property type="match status" value="1"/>
</dbReference>
<reference evidence="7 8" key="1">
    <citation type="journal article" date="2016" name="Mol. Biol. Evol.">
        <title>Comparative Genomics of Early-Diverging Mushroom-Forming Fungi Provides Insights into the Origins of Lignocellulose Decay Capabilities.</title>
        <authorList>
            <person name="Nagy L.G."/>
            <person name="Riley R."/>
            <person name="Tritt A."/>
            <person name="Adam C."/>
            <person name="Daum C."/>
            <person name="Floudas D."/>
            <person name="Sun H."/>
            <person name="Yadav J.S."/>
            <person name="Pangilinan J."/>
            <person name="Larsson K.H."/>
            <person name="Matsuura K."/>
            <person name="Barry K."/>
            <person name="Labutti K."/>
            <person name="Kuo R."/>
            <person name="Ohm R.A."/>
            <person name="Bhattacharya S.S."/>
            <person name="Shirouzu T."/>
            <person name="Yoshinaga Y."/>
            <person name="Martin F.M."/>
            <person name="Grigoriev I.V."/>
            <person name="Hibbett D.S."/>
        </authorList>
    </citation>
    <scope>NUCLEOTIDE SEQUENCE [LARGE SCALE GENOMIC DNA]</scope>
    <source>
        <strain evidence="7 8">HHB12733</strain>
    </source>
</reference>
<dbReference type="Proteomes" id="UP000076842">
    <property type="component" value="Unassembled WGS sequence"/>
</dbReference>
<dbReference type="InParanoid" id="A0A165ELZ4"/>
<proteinExistence type="inferred from homology"/>
<accession>A0A165ELZ4</accession>
<dbReference type="CDD" id="cd12168">
    <property type="entry name" value="Mand_dh_like"/>
    <property type="match status" value="1"/>
</dbReference>
<dbReference type="STRING" id="1353952.A0A165ELZ4"/>
<dbReference type="InterPro" id="IPR029752">
    <property type="entry name" value="D-isomer_DH_CS1"/>
</dbReference>
<dbReference type="Pfam" id="PF02826">
    <property type="entry name" value="2-Hacid_dh_C"/>
    <property type="match status" value="1"/>
</dbReference>
<feature type="domain" description="D-isomer specific 2-hydroxyacid dehydrogenase NAD-binding" evidence="6">
    <location>
        <begin position="121"/>
        <end position="294"/>
    </location>
</feature>
<dbReference type="InterPro" id="IPR006139">
    <property type="entry name" value="D-isomer_2_OHA_DH_cat_dom"/>
</dbReference>
<dbReference type="GO" id="GO:0051287">
    <property type="term" value="F:NAD binding"/>
    <property type="evidence" value="ECO:0007669"/>
    <property type="project" value="InterPro"/>
</dbReference>
<evidence type="ECO:0000256" key="4">
    <source>
        <dbReference type="RuleBase" id="RU003719"/>
    </source>
</evidence>
<keyword evidence="3" id="KW-0520">NAD</keyword>
<dbReference type="EMBL" id="KV424000">
    <property type="protein sequence ID" value="KZT55132.1"/>
    <property type="molecule type" value="Genomic_DNA"/>
</dbReference>
<dbReference type="InterPro" id="IPR029753">
    <property type="entry name" value="D-isomer_DH_CS"/>
</dbReference>
<dbReference type="PANTHER" id="PTHR10996:SF257">
    <property type="entry name" value="GLYOXYLATE REDUCTASE 1"/>
    <property type="match status" value="1"/>
</dbReference>
<comment type="similarity">
    <text evidence="1 4">Belongs to the D-isomer specific 2-hydroxyacid dehydrogenase family.</text>
</comment>
<dbReference type="GO" id="GO:0016618">
    <property type="term" value="F:hydroxypyruvate reductase [NAD(P)H] activity"/>
    <property type="evidence" value="ECO:0007669"/>
    <property type="project" value="TreeGrafter"/>
</dbReference>
<dbReference type="OrthoDB" id="9991913at2759"/>
<gene>
    <name evidence="7" type="ORF">CALCODRAFT_498948</name>
</gene>
<dbReference type="FunFam" id="3.40.50.720:FF:000203">
    <property type="entry name" value="D-3-phosphoglycerate dehydrogenase (SerA)"/>
    <property type="match status" value="1"/>
</dbReference>
<evidence type="ECO:0000259" key="5">
    <source>
        <dbReference type="Pfam" id="PF00389"/>
    </source>
</evidence>
<evidence type="ECO:0000313" key="8">
    <source>
        <dbReference type="Proteomes" id="UP000076842"/>
    </source>
</evidence>
<sequence>MSRPKILVSGHIAWANKEIYDLLQPFGDIVWLDSPTRDHFRTVFLPQHQGIVGIYRHNSSADHIGVYDKELVDMLPSSVKFIAHNGAGYDQIDVAACKARGIQVSNTPGAVDTATATTGLHLLISCFRQFTKAEMNARAHKWKAGLPPAHDPDGKVLGIVGLGGIGTVLAQRCKDSFGMKVIYHNPRPRAGAPEWAEYKPTLEQLLRESDCVSLHCPLREETRGLIGATQFEQMKPGAILVNTARGAVVDEKAMIDALKSGKLYAAGLDVYPDEPRITEELFSFPNVTLLPHMGTETEESQKSMEVAAMMCLVKGFQTGEIGNRVA</sequence>
<name>A0A165ELZ4_9BASI</name>
<dbReference type="GO" id="GO:0030267">
    <property type="term" value="F:glyoxylate reductase (NADPH) activity"/>
    <property type="evidence" value="ECO:0007669"/>
    <property type="project" value="TreeGrafter"/>
</dbReference>
<dbReference type="InterPro" id="IPR050223">
    <property type="entry name" value="D-isomer_2-hydroxyacid_DH"/>
</dbReference>
<dbReference type="Gene3D" id="3.40.50.720">
    <property type="entry name" value="NAD(P)-binding Rossmann-like Domain"/>
    <property type="match status" value="2"/>
</dbReference>
<keyword evidence="2 4" id="KW-0560">Oxidoreductase</keyword>
<dbReference type="SUPFAM" id="SSF51735">
    <property type="entry name" value="NAD(P)-binding Rossmann-fold domains"/>
    <property type="match status" value="1"/>
</dbReference>
<evidence type="ECO:0000256" key="3">
    <source>
        <dbReference type="ARBA" id="ARBA00023027"/>
    </source>
</evidence>
<feature type="domain" description="D-isomer specific 2-hydroxyacid dehydrogenase catalytic" evidence="5">
    <location>
        <begin position="67"/>
        <end position="325"/>
    </location>
</feature>
<dbReference type="PANTHER" id="PTHR10996">
    <property type="entry name" value="2-HYDROXYACID DEHYDROGENASE-RELATED"/>
    <property type="match status" value="1"/>
</dbReference>
<evidence type="ECO:0000256" key="1">
    <source>
        <dbReference type="ARBA" id="ARBA00005854"/>
    </source>
</evidence>
<dbReference type="PROSITE" id="PS00065">
    <property type="entry name" value="D_2_HYDROXYACID_DH_1"/>
    <property type="match status" value="1"/>
</dbReference>
<keyword evidence="8" id="KW-1185">Reference proteome</keyword>
<dbReference type="FunCoup" id="A0A165ELZ4">
    <property type="interactions" value="329"/>
</dbReference>
<dbReference type="InterPro" id="IPR036291">
    <property type="entry name" value="NAD(P)-bd_dom_sf"/>
</dbReference>
<evidence type="ECO:0000313" key="7">
    <source>
        <dbReference type="EMBL" id="KZT55132.1"/>
    </source>
</evidence>
<organism evidence="7 8">
    <name type="scientific">Calocera cornea HHB12733</name>
    <dbReference type="NCBI Taxonomy" id="1353952"/>
    <lineage>
        <taxon>Eukaryota</taxon>
        <taxon>Fungi</taxon>
        <taxon>Dikarya</taxon>
        <taxon>Basidiomycota</taxon>
        <taxon>Agaricomycotina</taxon>
        <taxon>Dacrymycetes</taxon>
        <taxon>Dacrymycetales</taxon>
        <taxon>Dacrymycetaceae</taxon>
        <taxon>Calocera</taxon>
    </lineage>
</organism>
<dbReference type="InterPro" id="IPR006140">
    <property type="entry name" value="D-isomer_DH_NAD-bd"/>
</dbReference>